<reference evidence="1" key="2">
    <citation type="submission" date="2020-09" db="EMBL/GenBank/DDBJ databases">
        <authorList>
            <person name="Sun Q."/>
            <person name="Kim S."/>
        </authorList>
    </citation>
    <scope>NUCLEOTIDE SEQUENCE</scope>
    <source>
        <strain evidence="1">KCTC 23310</strain>
    </source>
</reference>
<dbReference type="Proteomes" id="UP000638981">
    <property type="component" value="Unassembled WGS sequence"/>
</dbReference>
<sequence>MLQKQGQRLTVGWRVLRCVGALYGANGIHGLDQSAYITKAPARRGGQALALRLRRVPGRG</sequence>
<accession>A0A918TM40</accession>
<organism evidence="1 2">
    <name type="scientific">Neogemmobacter tilapiae</name>
    <dbReference type="NCBI Taxonomy" id="875041"/>
    <lineage>
        <taxon>Bacteria</taxon>
        <taxon>Pseudomonadati</taxon>
        <taxon>Pseudomonadota</taxon>
        <taxon>Alphaproteobacteria</taxon>
        <taxon>Rhodobacterales</taxon>
        <taxon>Paracoccaceae</taxon>
        <taxon>Neogemmobacter</taxon>
    </lineage>
</organism>
<evidence type="ECO:0000313" key="1">
    <source>
        <dbReference type="EMBL" id="GHC52033.1"/>
    </source>
</evidence>
<dbReference type="EMBL" id="BMYJ01000003">
    <property type="protein sequence ID" value="GHC52033.1"/>
    <property type="molecule type" value="Genomic_DNA"/>
</dbReference>
<gene>
    <name evidence="1" type="ORF">GCM10007315_13110</name>
</gene>
<dbReference type="AlphaFoldDB" id="A0A918TM40"/>
<evidence type="ECO:0000313" key="2">
    <source>
        <dbReference type="Proteomes" id="UP000638981"/>
    </source>
</evidence>
<reference evidence="1" key="1">
    <citation type="journal article" date="2014" name="Int. J. Syst. Evol. Microbiol.">
        <title>Complete genome sequence of Corynebacterium casei LMG S-19264T (=DSM 44701T), isolated from a smear-ripened cheese.</title>
        <authorList>
            <consortium name="US DOE Joint Genome Institute (JGI-PGF)"/>
            <person name="Walter F."/>
            <person name="Albersmeier A."/>
            <person name="Kalinowski J."/>
            <person name="Ruckert C."/>
        </authorList>
    </citation>
    <scope>NUCLEOTIDE SEQUENCE</scope>
    <source>
        <strain evidence="1">KCTC 23310</strain>
    </source>
</reference>
<name>A0A918TM40_9RHOB</name>
<proteinExistence type="predicted"/>
<comment type="caution">
    <text evidence="1">The sequence shown here is derived from an EMBL/GenBank/DDBJ whole genome shotgun (WGS) entry which is preliminary data.</text>
</comment>
<protein>
    <submittedName>
        <fullName evidence="1">Uncharacterized protein</fullName>
    </submittedName>
</protein>
<keyword evidence="2" id="KW-1185">Reference proteome</keyword>